<protein>
    <submittedName>
        <fullName evidence="2">Uncharacterized protein</fullName>
    </submittedName>
</protein>
<evidence type="ECO:0000313" key="3">
    <source>
        <dbReference type="Proteomes" id="UP000650467"/>
    </source>
</evidence>
<organism evidence="2 3">
    <name type="scientific">Chlamydomonas incerta</name>
    <dbReference type="NCBI Taxonomy" id="51695"/>
    <lineage>
        <taxon>Eukaryota</taxon>
        <taxon>Viridiplantae</taxon>
        <taxon>Chlorophyta</taxon>
        <taxon>core chlorophytes</taxon>
        <taxon>Chlorophyceae</taxon>
        <taxon>CS clade</taxon>
        <taxon>Chlamydomonadales</taxon>
        <taxon>Chlamydomonadaceae</taxon>
        <taxon>Chlamydomonas</taxon>
    </lineage>
</organism>
<gene>
    <name evidence="2" type="ORF">HXX76_010967</name>
</gene>
<reference evidence="2" key="1">
    <citation type="journal article" date="2020" name="bioRxiv">
        <title>Comparative genomics of Chlamydomonas.</title>
        <authorList>
            <person name="Craig R.J."/>
            <person name="Hasan A.R."/>
            <person name="Ness R.W."/>
            <person name="Keightley P.D."/>
        </authorList>
    </citation>
    <scope>NUCLEOTIDE SEQUENCE</scope>
    <source>
        <strain evidence="2">SAG 7.73</strain>
    </source>
</reference>
<keyword evidence="3" id="KW-1185">Reference proteome</keyword>
<evidence type="ECO:0000256" key="1">
    <source>
        <dbReference type="SAM" id="MobiDB-lite"/>
    </source>
</evidence>
<accession>A0A835SIV2</accession>
<feature type="compositionally biased region" description="Polar residues" evidence="1">
    <location>
        <begin position="1"/>
        <end position="15"/>
    </location>
</feature>
<evidence type="ECO:0000313" key="2">
    <source>
        <dbReference type="EMBL" id="KAG2423199.1"/>
    </source>
</evidence>
<dbReference type="Proteomes" id="UP000650467">
    <property type="component" value="Unassembled WGS sequence"/>
</dbReference>
<proteinExistence type="predicted"/>
<sequence>MRAITSSVMTANGQEETAAGDMTPEQAAAVTAYVRQLPQVAQRISGGMVAVSVEVVEYNKKRITMNYIHDNDNYRHQGLFNASRDVNLLSYTLVALMASHYGTMPGVKLPSCGPSAEANPKRNLEGADCFREYGYGDHDVQSWLEDFATGRVWSGDDGRFLGLNATVYGFGTPTRTALPAPAC</sequence>
<dbReference type="EMBL" id="JAEHOC010000084">
    <property type="protein sequence ID" value="KAG2423199.1"/>
    <property type="molecule type" value="Genomic_DNA"/>
</dbReference>
<comment type="caution">
    <text evidence="2">The sequence shown here is derived from an EMBL/GenBank/DDBJ whole genome shotgun (WGS) entry which is preliminary data.</text>
</comment>
<feature type="region of interest" description="Disordered" evidence="1">
    <location>
        <begin position="1"/>
        <end position="22"/>
    </location>
</feature>
<name>A0A835SIV2_CHLIN</name>
<dbReference type="AlphaFoldDB" id="A0A835SIV2"/>